<reference evidence="1 2" key="1">
    <citation type="journal article" date="2014" name="Am. J. Bot.">
        <title>Genome assembly and annotation for red clover (Trifolium pratense; Fabaceae).</title>
        <authorList>
            <person name="Istvanek J."/>
            <person name="Jaros M."/>
            <person name="Krenek A."/>
            <person name="Repkova J."/>
        </authorList>
    </citation>
    <scope>NUCLEOTIDE SEQUENCE [LARGE SCALE GENOMIC DNA]</scope>
    <source>
        <strain evidence="2">cv. Tatra</strain>
        <tissue evidence="1">Young leaves</tissue>
    </source>
</reference>
<sequence length="108" mass="12712">QQQQTLSLPWLIRIGPNVNGKTHLWNPLDLHQNLPIDFRYNVLDFNQLSIVELRHVFVLYVPESGDSLQNDPYPDLNLDESRVLPLFDYPDYFNLLEASGVDHEMLHW</sequence>
<comment type="caution">
    <text evidence="1">The sequence shown here is derived from an EMBL/GenBank/DDBJ whole genome shotgun (WGS) entry which is preliminary data.</text>
</comment>
<reference evidence="1 2" key="2">
    <citation type="journal article" date="2017" name="Front. Plant Sci.">
        <title>Gene Classification and Mining of Molecular Markers Useful in Red Clover (Trifolium pratense) Breeding.</title>
        <authorList>
            <person name="Istvanek J."/>
            <person name="Dluhosova J."/>
            <person name="Dluhos P."/>
            <person name="Patkova L."/>
            <person name="Nedelnik J."/>
            <person name="Repkova J."/>
        </authorList>
    </citation>
    <scope>NUCLEOTIDE SEQUENCE [LARGE SCALE GENOMIC DNA]</scope>
    <source>
        <strain evidence="2">cv. Tatra</strain>
        <tissue evidence="1">Young leaves</tissue>
    </source>
</reference>
<dbReference type="EMBL" id="ASHM01159313">
    <property type="protein sequence ID" value="PNX63858.1"/>
    <property type="molecule type" value="Genomic_DNA"/>
</dbReference>
<dbReference type="AlphaFoldDB" id="A0A2K3KC55"/>
<proteinExistence type="predicted"/>
<protein>
    <submittedName>
        <fullName evidence="1">F-box protein</fullName>
    </submittedName>
</protein>
<accession>A0A2K3KC55</accession>
<name>A0A2K3KC55_TRIPR</name>
<gene>
    <name evidence="1" type="ORF">L195_g061830</name>
</gene>
<feature type="non-terminal residue" evidence="1">
    <location>
        <position position="1"/>
    </location>
</feature>
<evidence type="ECO:0000313" key="1">
    <source>
        <dbReference type="EMBL" id="PNX63858.1"/>
    </source>
</evidence>
<evidence type="ECO:0000313" key="2">
    <source>
        <dbReference type="Proteomes" id="UP000236291"/>
    </source>
</evidence>
<dbReference type="Proteomes" id="UP000236291">
    <property type="component" value="Unassembled WGS sequence"/>
</dbReference>
<organism evidence="1 2">
    <name type="scientific">Trifolium pratense</name>
    <name type="common">Red clover</name>
    <dbReference type="NCBI Taxonomy" id="57577"/>
    <lineage>
        <taxon>Eukaryota</taxon>
        <taxon>Viridiplantae</taxon>
        <taxon>Streptophyta</taxon>
        <taxon>Embryophyta</taxon>
        <taxon>Tracheophyta</taxon>
        <taxon>Spermatophyta</taxon>
        <taxon>Magnoliopsida</taxon>
        <taxon>eudicotyledons</taxon>
        <taxon>Gunneridae</taxon>
        <taxon>Pentapetalae</taxon>
        <taxon>rosids</taxon>
        <taxon>fabids</taxon>
        <taxon>Fabales</taxon>
        <taxon>Fabaceae</taxon>
        <taxon>Papilionoideae</taxon>
        <taxon>50 kb inversion clade</taxon>
        <taxon>NPAAA clade</taxon>
        <taxon>Hologalegina</taxon>
        <taxon>IRL clade</taxon>
        <taxon>Trifolieae</taxon>
        <taxon>Trifolium</taxon>
    </lineage>
</organism>